<dbReference type="AlphaFoldDB" id="N1R3U2"/>
<dbReference type="Pfam" id="PF00657">
    <property type="entry name" value="Lipase_GDSL"/>
    <property type="match status" value="2"/>
</dbReference>
<dbReference type="InterPro" id="IPR001087">
    <property type="entry name" value="GDSL"/>
</dbReference>
<sequence>MAMRRTCRTALVAAVVVVALAMAPPAVCESKTTQQQEKKGPLVTAVIVFGDSIMDPGNNNGLHTAVKANHAPYGKDFANHEPTGRFSNGLIPTDFMAQGLNVKQLLPPYLGVEHTPEDLLTGVSFASGATGFDPLTPVIVNVISLEQQLAYFDEYRGKLVGIAGEEETRRIIDGALFVDLVDNGARYGFSETKKGCCGTGTSEVAVLCDARFMPVCDDVSEHVFFDSYHPTQRAYKVIVDYIFDHYMQFLNL</sequence>
<proteinExistence type="inferred from homology"/>
<protein>
    <submittedName>
        <fullName evidence="2">GDSL esterase/lipase</fullName>
    </submittedName>
</protein>
<evidence type="ECO:0000313" key="2">
    <source>
        <dbReference type="EnsemblPlants" id="EMT17148"/>
    </source>
</evidence>
<reference evidence="2" key="1">
    <citation type="submission" date="2015-06" db="UniProtKB">
        <authorList>
            <consortium name="EnsemblPlants"/>
        </authorList>
    </citation>
    <scope>IDENTIFICATION</scope>
</reference>
<dbReference type="PANTHER" id="PTHR45642">
    <property type="entry name" value="GDSL ESTERASE/LIPASE EXL3"/>
    <property type="match status" value="1"/>
</dbReference>
<dbReference type="EnsemblPlants" id="EMT17148">
    <property type="protein sequence ID" value="EMT17148"/>
    <property type="gene ID" value="F775_13505"/>
</dbReference>
<dbReference type="InterPro" id="IPR050592">
    <property type="entry name" value="GDSL_lipolytic_enzyme"/>
</dbReference>
<accession>N1R3U2</accession>
<name>N1R3U2_AEGTA</name>
<dbReference type="Gene3D" id="3.40.50.1110">
    <property type="entry name" value="SGNH hydrolase"/>
    <property type="match status" value="2"/>
</dbReference>
<dbReference type="InterPro" id="IPR036514">
    <property type="entry name" value="SGNH_hydro_sf"/>
</dbReference>
<dbReference type="PANTHER" id="PTHR45642:SF95">
    <property type="entry name" value="GDSL-LIKE LIPASE_ACYLHYDROLASE FAMILY PROTEIN, EXPRESSED"/>
    <property type="match status" value="1"/>
</dbReference>
<dbReference type="GO" id="GO:0016788">
    <property type="term" value="F:hydrolase activity, acting on ester bonds"/>
    <property type="evidence" value="ECO:0007669"/>
    <property type="project" value="InterPro"/>
</dbReference>
<comment type="similarity">
    <text evidence="1">Belongs to the 'GDSL' lipolytic enzyme family.</text>
</comment>
<evidence type="ECO:0000256" key="1">
    <source>
        <dbReference type="ARBA" id="ARBA00008668"/>
    </source>
</evidence>
<organism evidence="2">
    <name type="scientific">Aegilops tauschii</name>
    <name type="common">Tausch's goatgrass</name>
    <name type="synonym">Aegilops squarrosa</name>
    <dbReference type="NCBI Taxonomy" id="37682"/>
    <lineage>
        <taxon>Eukaryota</taxon>
        <taxon>Viridiplantae</taxon>
        <taxon>Streptophyta</taxon>
        <taxon>Embryophyta</taxon>
        <taxon>Tracheophyta</taxon>
        <taxon>Spermatophyta</taxon>
        <taxon>Magnoliopsida</taxon>
        <taxon>Liliopsida</taxon>
        <taxon>Poales</taxon>
        <taxon>Poaceae</taxon>
        <taxon>BOP clade</taxon>
        <taxon>Pooideae</taxon>
        <taxon>Triticodae</taxon>
        <taxon>Triticeae</taxon>
        <taxon>Triticinae</taxon>
        <taxon>Aegilops</taxon>
    </lineage>
</organism>